<keyword evidence="1" id="KW-0812">Transmembrane</keyword>
<evidence type="ECO:0000313" key="3">
    <source>
        <dbReference type="Proteomes" id="UP000626109"/>
    </source>
</evidence>
<keyword evidence="1" id="KW-0472">Membrane</keyword>
<feature type="transmembrane region" description="Helical" evidence="1">
    <location>
        <begin position="21"/>
        <end position="43"/>
    </location>
</feature>
<reference evidence="2" key="1">
    <citation type="submission" date="2021-02" db="EMBL/GenBank/DDBJ databases">
        <authorList>
            <person name="Dougan E. K."/>
            <person name="Rhodes N."/>
            <person name="Thang M."/>
            <person name="Chan C."/>
        </authorList>
    </citation>
    <scope>NUCLEOTIDE SEQUENCE</scope>
</reference>
<comment type="caution">
    <text evidence="2">The sequence shown here is derived from an EMBL/GenBank/DDBJ whole genome shotgun (WGS) entry which is preliminary data.</text>
</comment>
<feature type="non-terminal residue" evidence="2">
    <location>
        <position position="1"/>
    </location>
</feature>
<proteinExistence type="predicted"/>
<protein>
    <submittedName>
        <fullName evidence="2">Uncharacterized protein</fullName>
    </submittedName>
</protein>
<gene>
    <name evidence="2" type="ORF">PGLA2088_LOCUS10209</name>
</gene>
<dbReference type="EMBL" id="CAJNNW010011427">
    <property type="protein sequence ID" value="CAE8653181.1"/>
    <property type="molecule type" value="Genomic_DNA"/>
</dbReference>
<dbReference type="Proteomes" id="UP000626109">
    <property type="component" value="Unassembled WGS sequence"/>
</dbReference>
<accession>A0A813IQF2</accession>
<name>A0A813IQF2_POLGL</name>
<evidence type="ECO:0000313" key="2">
    <source>
        <dbReference type="EMBL" id="CAE8653181.1"/>
    </source>
</evidence>
<sequence>TSWSFEQWLRLCRRVVVDVVVVLRLLMLFLWLLLLFVAVTNILLTKSPFIALGAVMIDSVMTLTLHVVLQNPCLLYCNRFHTWIRSDFFFNERMAIEIPLLRFQ</sequence>
<organism evidence="2 3">
    <name type="scientific">Polarella glacialis</name>
    <name type="common">Dinoflagellate</name>
    <dbReference type="NCBI Taxonomy" id="89957"/>
    <lineage>
        <taxon>Eukaryota</taxon>
        <taxon>Sar</taxon>
        <taxon>Alveolata</taxon>
        <taxon>Dinophyceae</taxon>
        <taxon>Suessiales</taxon>
        <taxon>Suessiaceae</taxon>
        <taxon>Polarella</taxon>
    </lineage>
</organism>
<evidence type="ECO:0000256" key="1">
    <source>
        <dbReference type="SAM" id="Phobius"/>
    </source>
</evidence>
<dbReference type="AlphaFoldDB" id="A0A813IQF2"/>
<feature type="transmembrane region" description="Helical" evidence="1">
    <location>
        <begin position="49"/>
        <end position="69"/>
    </location>
</feature>
<keyword evidence="1" id="KW-1133">Transmembrane helix</keyword>